<organism evidence="5 6">
    <name type="scientific">Nakamurella antarctica</name>
    <dbReference type="NCBI Taxonomy" id="1902245"/>
    <lineage>
        <taxon>Bacteria</taxon>
        <taxon>Bacillati</taxon>
        <taxon>Actinomycetota</taxon>
        <taxon>Actinomycetes</taxon>
        <taxon>Nakamurellales</taxon>
        <taxon>Nakamurellaceae</taxon>
        <taxon>Nakamurella</taxon>
    </lineage>
</organism>
<evidence type="ECO:0000256" key="1">
    <source>
        <dbReference type="ARBA" id="ARBA00023015"/>
    </source>
</evidence>
<dbReference type="EMBL" id="CP034170">
    <property type="protein sequence ID" value="AZI59290.1"/>
    <property type="molecule type" value="Genomic_DNA"/>
</dbReference>
<keyword evidence="3" id="KW-0804">Transcription</keyword>
<keyword evidence="1" id="KW-0805">Transcription regulation</keyword>
<evidence type="ECO:0000313" key="6">
    <source>
        <dbReference type="Proteomes" id="UP000268084"/>
    </source>
</evidence>
<dbReference type="InterPro" id="IPR001845">
    <property type="entry name" value="HTH_ArsR_DNA-bd_dom"/>
</dbReference>
<dbReference type="InterPro" id="IPR051011">
    <property type="entry name" value="Metal_resp_trans_reg"/>
</dbReference>
<dbReference type="PANTHER" id="PTHR43132:SF8">
    <property type="entry name" value="HTH-TYPE TRANSCRIPTIONAL REGULATOR KMTR"/>
    <property type="match status" value="1"/>
</dbReference>
<keyword evidence="6" id="KW-1185">Reference proteome</keyword>
<dbReference type="Gene3D" id="1.10.10.10">
    <property type="entry name" value="Winged helix-like DNA-binding domain superfamily/Winged helix DNA-binding domain"/>
    <property type="match status" value="1"/>
</dbReference>
<evidence type="ECO:0000313" key="5">
    <source>
        <dbReference type="EMBL" id="AZI59290.1"/>
    </source>
</evidence>
<dbReference type="AlphaFoldDB" id="A0A3G8ZPU8"/>
<dbReference type="PROSITE" id="PS50987">
    <property type="entry name" value="HTH_ARSR_2"/>
    <property type="match status" value="1"/>
</dbReference>
<dbReference type="Pfam" id="PF01022">
    <property type="entry name" value="HTH_5"/>
    <property type="match status" value="1"/>
</dbReference>
<dbReference type="GO" id="GO:0003700">
    <property type="term" value="F:DNA-binding transcription factor activity"/>
    <property type="evidence" value="ECO:0007669"/>
    <property type="project" value="InterPro"/>
</dbReference>
<evidence type="ECO:0000256" key="2">
    <source>
        <dbReference type="ARBA" id="ARBA00023125"/>
    </source>
</evidence>
<sequence length="128" mass="13797">MHGRAVGVNDPYVDLAAEVFGVLADATRIRIILALHAGEMAVNELAGKVGKTPAGVSQHLAKLRWARMVATRQDGTRVFYRLTDEHARKLVADAVFQAEHAVDEGPAHHRAIQFPTPTSSSDHPDGAV</sequence>
<dbReference type="InterPro" id="IPR036388">
    <property type="entry name" value="WH-like_DNA-bd_sf"/>
</dbReference>
<accession>A0A3G8ZPU8</accession>
<dbReference type="PANTHER" id="PTHR43132">
    <property type="entry name" value="ARSENICAL RESISTANCE OPERON REPRESSOR ARSR-RELATED"/>
    <property type="match status" value="1"/>
</dbReference>
<protein>
    <submittedName>
        <fullName evidence="5">Transcriptional regulator</fullName>
    </submittedName>
</protein>
<dbReference type="SMART" id="SM00418">
    <property type="entry name" value="HTH_ARSR"/>
    <property type="match status" value="1"/>
</dbReference>
<dbReference type="GO" id="GO:0003677">
    <property type="term" value="F:DNA binding"/>
    <property type="evidence" value="ECO:0007669"/>
    <property type="project" value="UniProtKB-KW"/>
</dbReference>
<dbReference type="SUPFAM" id="SSF46785">
    <property type="entry name" value="Winged helix' DNA-binding domain"/>
    <property type="match status" value="1"/>
</dbReference>
<gene>
    <name evidence="5" type="ORF">EH165_00180</name>
</gene>
<dbReference type="InterPro" id="IPR036390">
    <property type="entry name" value="WH_DNA-bd_sf"/>
</dbReference>
<dbReference type="PRINTS" id="PR00778">
    <property type="entry name" value="HTHARSR"/>
</dbReference>
<keyword evidence="2" id="KW-0238">DNA-binding</keyword>
<dbReference type="CDD" id="cd00090">
    <property type="entry name" value="HTH_ARSR"/>
    <property type="match status" value="1"/>
</dbReference>
<dbReference type="InterPro" id="IPR011991">
    <property type="entry name" value="ArsR-like_HTH"/>
</dbReference>
<dbReference type="OrthoDB" id="9810923at2"/>
<dbReference type="Proteomes" id="UP000268084">
    <property type="component" value="Chromosome"/>
</dbReference>
<evidence type="ECO:0000259" key="4">
    <source>
        <dbReference type="PROSITE" id="PS50987"/>
    </source>
</evidence>
<feature type="domain" description="HTH arsR-type" evidence="4">
    <location>
        <begin position="8"/>
        <end position="102"/>
    </location>
</feature>
<name>A0A3G8ZPU8_9ACTN</name>
<evidence type="ECO:0000256" key="3">
    <source>
        <dbReference type="ARBA" id="ARBA00023163"/>
    </source>
</evidence>
<dbReference type="NCBIfam" id="NF033788">
    <property type="entry name" value="HTH_metalloreg"/>
    <property type="match status" value="1"/>
</dbReference>
<proteinExistence type="predicted"/>
<reference evidence="5 6" key="1">
    <citation type="submission" date="2018-11" db="EMBL/GenBank/DDBJ databases">
        <authorList>
            <person name="Da X."/>
        </authorList>
    </citation>
    <scope>NUCLEOTIDE SEQUENCE [LARGE SCALE GENOMIC DNA]</scope>
    <source>
        <strain evidence="5 6">S14-144</strain>
    </source>
</reference>
<dbReference type="KEGG" id="nak:EH165_00180"/>
<reference evidence="5 6" key="2">
    <citation type="submission" date="2018-12" db="EMBL/GenBank/DDBJ databases">
        <title>Nakamurella antarcticus sp. nov., isolated from Antarctica South Shetland Islands soil.</title>
        <authorList>
            <person name="Peng F."/>
        </authorList>
    </citation>
    <scope>NUCLEOTIDE SEQUENCE [LARGE SCALE GENOMIC DNA]</scope>
    <source>
        <strain evidence="5 6">S14-144</strain>
    </source>
</reference>